<keyword evidence="8" id="KW-0028">Amino-acid biosynthesis</keyword>
<dbReference type="InterPro" id="IPR017932">
    <property type="entry name" value="GATase_2_dom"/>
</dbReference>
<dbReference type="SUPFAM" id="SSF52402">
    <property type="entry name" value="Adenine nucleotide alpha hydrolases-like"/>
    <property type="match status" value="1"/>
</dbReference>
<dbReference type="GO" id="GO:0006529">
    <property type="term" value="P:asparagine biosynthetic process"/>
    <property type="evidence" value="ECO:0007669"/>
    <property type="project" value="UniProtKB-KW"/>
</dbReference>
<dbReference type="PIRSF" id="PIRSF001589">
    <property type="entry name" value="Asn_synthetase_glu-h"/>
    <property type="match status" value="1"/>
</dbReference>
<dbReference type="InterPro" id="IPR029055">
    <property type="entry name" value="Ntn_hydrolases_N"/>
</dbReference>
<evidence type="ECO:0000256" key="7">
    <source>
        <dbReference type="ARBA" id="ARBA00048741"/>
    </source>
</evidence>
<dbReference type="EMBL" id="CP042476">
    <property type="protein sequence ID" value="QED36531.1"/>
    <property type="molecule type" value="Genomic_DNA"/>
</dbReference>
<proteinExistence type="inferred from homology"/>
<keyword evidence="6 8" id="KW-0315">Glutamine amidotransferase</keyword>
<evidence type="ECO:0000256" key="9">
    <source>
        <dbReference type="PIRSR" id="PIRSR001589-2"/>
    </source>
</evidence>
<dbReference type="Pfam" id="PF13537">
    <property type="entry name" value="GATase_7"/>
    <property type="match status" value="1"/>
</dbReference>
<dbReference type="Gene3D" id="3.40.50.620">
    <property type="entry name" value="HUPs"/>
    <property type="match status" value="1"/>
</dbReference>
<dbReference type="KEGG" id="anp:FK178_01840"/>
<dbReference type="PANTHER" id="PTHR43284:SF1">
    <property type="entry name" value="ASPARAGINE SYNTHETASE"/>
    <property type="match status" value="1"/>
</dbReference>
<gene>
    <name evidence="12" type="primary">asnB</name>
    <name evidence="12" type="ORF">FK178_01840</name>
</gene>
<dbReference type="InterPro" id="IPR014729">
    <property type="entry name" value="Rossmann-like_a/b/a_fold"/>
</dbReference>
<name>A0A5B8YG20_9FLAO</name>
<evidence type="ECO:0000256" key="4">
    <source>
        <dbReference type="ARBA" id="ARBA00022741"/>
    </source>
</evidence>
<dbReference type="GO" id="GO:0005829">
    <property type="term" value="C:cytosol"/>
    <property type="evidence" value="ECO:0007669"/>
    <property type="project" value="TreeGrafter"/>
</dbReference>
<evidence type="ECO:0000256" key="10">
    <source>
        <dbReference type="PIRSR" id="PIRSR001589-3"/>
    </source>
</evidence>
<dbReference type="CDD" id="cd01991">
    <property type="entry name" value="Asn_synthase_B_C"/>
    <property type="match status" value="1"/>
</dbReference>
<dbReference type="Proteomes" id="UP000321954">
    <property type="component" value="Chromosome"/>
</dbReference>
<evidence type="ECO:0000259" key="11">
    <source>
        <dbReference type="PROSITE" id="PS51278"/>
    </source>
</evidence>
<dbReference type="CDD" id="cd00712">
    <property type="entry name" value="AsnB"/>
    <property type="match status" value="1"/>
</dbReference>
<dbReference type="InterPro" id="IPR051786">
    <property type="entry name" value="ASN_synthetase/amidase"/>
</dbReference>
<feature type="binding site" evidence="9">
    <location>
        <position position="296"/>
    </location>
    <ligand>
        <name>ATP</name>
        <dbReference type="ChEBI" id="CHEBI:30616"/>
    </ligand>
</feature>
<evidence type="ECO:0000256" key="5">
    <source>
        <dbReference type="ARBA" id="ARBA00022840"/>
    </source>
</evidence>
<keyword evidence="8" id="KW-0061">Asparagine biosynthesis</keyword>
<feature type="site" description="Important for beta-aspartyl-AMP intermediate formation" evidence="10">
    <location>
        <position position="371"/>
    </location>
</feature>
<keyword evidence="5 9" id="KW-0067">ATP-binding</keyword>
<dbReference type="GO" id="GO:0004066">
    <property type="term" value="F:asparagine synthase (glutamine-hydrolyzing) activity"/>
    <property type="evidence" value="ECO:0007669"/>
    <property type="project" value="UniProtKB-EC"/>
</dbReference>
<sequence>MCGINGLLYRTEIAKEDIDKTLSTMNLEIFHRGPDQDGFFTQSHSTFNVGMAMRRLSIIDLSTGKQPIYSDDNSKAIVFNGEIYNYLELKNGLIKEGVVFKTTSDTEVILRLYEKYGVKSFAMLDGMFAFSIYDDILKKIFIARDFFGEKPLYYTQDKQKLLWASELKSIVSVLKEQPEISKTGLNLYFQLTYIPAPFTIYENIHKLEANHFMEIDCENFSFKIREINQDFKKDLDPKINFVDAKGKTHNMVMESVKSRSIADVPLGTFLSGGVDSSIVSLALAQQTQGKIDTFSVGFEKKSFDESDKSRIVANLIDSNHHEFIISVDDLKTNIDNILLNFDEPFADSSSLPTYLVAQKTREHVKVALTGDGGDEVFGGYNKYYMGKLNRKYTSIIPESFHGNLKSLTNPFLSSKDDKRGKRFKIKKLINAINYEDDFYYNIVSLAYQPLELNNLFKNNLVRDNSLKYYKDQVGKNNSSLTDFRNIDKIMSLEGDMLVKVDRTSMLTSLESRAPFLNKSLWNFTSQLPEDYLLHGWNKKYILKEAFEKYFPKDFLNKSKKGFGVPVGDWLRDHLSKELRSYIAPAFLISQNIFQKEEITRIVKHHLSGKEDNTFRVWTFFCFQKWYTNIYLKA</sequence>
<dbReference type="SUPFAM" id="SSF56235">
    <property type="entry name" value="N-terminal nucleophile aminohydrolases (Ntn hydrolases)"/>
    <property type="match status" value="1"/>
</dbReference>
<dbReference type="NCBIfam" id="TIGR01536">
    <property type="entry name" value="asn_synth_AEB"/>
    <property type="match status" value="1"/>
</dbReference>
<feature type="domain" description="Glutamine amidotransferase type-2" evidence="11">
    <location>
        <begin position="2"/>
        <end position="218"/>
    </location>
</feature>
<dbReference type="InterPro" id="IPR001962">
    <property type="entry name" value="Asn_synthase"/>
</dbReference>
<dbReference type="EC" id="6.3.5.4" evidence="3"/>
<dbReference type="Pfam" id="PF00733">
    <property type="entry name" value="Asn_synthase"/>
    <property type="match status" value="1"/>
</dbReference>
<organism evidence="12 13">
    <name type="scientific">Antarcticibacterium arcticum</name>
    <dbReference type="NCBI Taxonomy" id="2585771"/>
    <lineage>
        <taxon>Bacteria</taxon>
        <taxon>Pseudomonadati</taxon>
        <taxon>Bacteroidota</taxon>
        <taxon>Flavobacteriia</taxon>
        <taxon>Flavobacteriales</taxon>
        <taxon>Flavobacteriaceae</taxon>
        <taxon>Antarcticibacterium</taxon>
    </lineage>
</organism>
<comment type="pathway">
    <text evidence="1">Amino-acid biosynthesis; L-asparagine biosynthesis; L-asparagine from L-aspartate (L-Gln route): step 1/1.</text>
</comment>
<dbReference type="InterPro" id="IPR006426">
    <property type="entry name" value="Asn_synth_AEB"/>
</dbReference>
<reference evidence="12 13" key="1">
    <citation type="submission" date="2019-08" db="EMBL/GenBank/DDBJ databases">
        <title>Antarcticibacterium arcticum sp. nov., a bacterium isolated from marine sediment of the Canadian Beaufort Sea.</title>
        <authorList>
            <person name="Lee Y.M."/>
            <person name="Baek K."/>
            <person name="Lee D.-H."/>
            <person name="Shin S.C."/>
            <person name="Jin Y.K."/>
            <person name="Park Y."/>
        </authorList>
    </citation>
    <scope>NUCLEOTIDE SEQUENCE [LARGE SCALE GENOMIC DNA]</scope>
    <source>
        <strain evidence="12 13">PAMC 28998</strain>
    </source>
</reference>
<dbReference type="GO" id="GO:0005524">
    <property type="term" value="F:ATP binding"/>
    <property type="evidence" value="ECO:0007669"/>
    <property type="project" value="UniProtKB-KW"/>
</dbReference>
<dbReference type="OrthoDB" id="9763290at2"/>
<dbReference type="AlphaFoldDB" id="A0A5B8YG20"/>
<evidence type="ECO:0000256" key="8">
    <source>
        <dbReference type="PIRSR" id="PIRSR001589-1"/>
    </source>
</evidence>
<dbReference type="PROSITE" id="PS51278">
    <property type="entry name" value="GATASE_TYPE_2"/>
    <property type="match status" value="1"/>
</dbReference>
<evidence type="ECO:0000256" key="2">
    <source>
        <dbReference type="ARBA" id="ARBA00005752"/>
    </source>
</evidence>
<protein>
    <recommendedName>
        <fullName evidence="3">asparagine synthase (glutamine-hydrolyzing)</fullName>
        <ecNumber evidence="3">6.3.5.4</ecNumber>
    </recommendedName>
</protein>
<evidence type="ECO:0000256" key="3">
    <source>
        <dbReference type="ARBA" id="ARBA00012737"/>
    </source>
</evidence>
<evidence type="ECO:0000313" key="12">
    <source>
        <dbReference type="EMBL" id="QED36531.1"/>
    </source>
</evidence>
<keyword evidence="4 9" id="KW-0547">Nucleotide-binding</keyword>
<evidence type="ECO:0000313" key="13">
    <source>
        <dbReference type="Proteomes" id="UP000321954"/>
    </source>
</evidence>
<evidence type="ECO:0000256" key="6">
    <source>
        <dbReference type="ARBA" id="ARBA00022962"/>
    </source>
</evidence>
<dbReference type="RefSeq" id="WP_146830431.1">
    <property type="nucleotide sequence ID" value="NZ_CP042476.1"/>
</dbReference>
<keyword evidence="12" id="KW-0436">Ligase</keyword>
<dbReference type="InterPro" id="IPR033738">
    <property type="entry name" value="AsnB_N"/>
</dbReference>
<feature type="binding site" evidence="9">
    <location>
        <position position="105"/>
    </location>
    <ligand>
        <name>L-glutamine</name>
        <dbReference type="ChEBI" id="CHEBI:58359"/>
    </ligand>
</feature>
<dbReference type="PANTHER" id="PTHR43284">
    <property type="entry name" value="ASPARAGINE SYNTHETASE (GLUTAMINE-HYDROLYZING)"/>
    <property type="match status" value="1"/>
</dbReference>
<feature type="active site" description="For GATase activity" evidence="8">
    <location>
        <position position="2"/>
    </location>
</feature>
<dbReference type="Gene3D" id="3.60.20.10">
    <property type="entry name" value="Glutamine Phosphoribosylpyrophosphate, subunit 1, domain 1"/>
    <property type="match status" value="1"/>
</dbReference>
<accession>A0A5B8YG20</accession>
<comment type="similarity">
    <text evidence="2">Belongs to the asparagine synthetase family.</text>
</comment>
<evidence type="ECO:0000256" key="1">
    <source>
        <dbReference type="ARBA" id="ARBA00005187"/>
    </source>
</evidence>
<keyword evidence="13" id="KW-1185">Reference proteome</keyword>
<comment type="catalytic activity">
    <reaction evidence="7">
        <text>L-aspartate + L-glutamine + ATP + H2O = L-asparagine + L-glutamate + AMP + diphosphate + H(+)</text>
        <dbReference type="Rhea" id="RHEA:12228"/>
        <dbReference type="ChEBI" id="CHEBI:15377"/>
        <dbReference type="ChEBI" id="CHEBI:15378"/>
        <dbReference type="ChEBI" id="CHEBI:29985"/>
        <dbReference type="ChEBI" id="CHEBI:29991"/>
        <dbReference type="ChEBI" id="CHEBI:30616"/>
        <dbReference type="ChEBI" id="CHEBI:33019"/>
        <dbReference type="ChEBI" id="CHEBI:58048"/>
        <dbReference type="ChEBI" id="CHEBI:58359"/>
        <dbReference type="ChEBI" id="CHEBI:456215"/>
        <dbReference type="EC" id="6.3.5.4"/>
    </reaction>
</comment>